<evidence type="ECO:0000256" key="1">
    <source>
        <dbReference type="SAM" id="Phobius"/>
    </source>
</evidence>
<accession>C0N906</accession>
<dbReference type="HOGENOM" id="CLU_099457_3_0_6"/>
<protein>
    <recommendedName>
        <fullName evidence="4">Lipoprotein</fullName>
    </recommendedName>
</protein>
<evidence type="ECO:0000313" key="2">
    <source>
        <dbReference type="EMBL" id="EEF78623.1"/>
    </source>
</evidence>
<dbReference type="AlphaFoldDB" id="C0N906"/>
<keyword evidence="1" id="KW-0812">Transmembrane</keyword>
<keyword evidence="3" id="KW-1185">Reference proteome</keyword>
<name>C0N906_9GAMM</name>
<feature type="transmembrane region" description="Helical" evidence="1">
    <location>
        <begin position="15"/>
        <end position="38"/>
    </location>
</feature>
<dbReference type="Proteomes" id="UP000004679">
    <property type="component" value="Unassembled WGS sequence"/>
</dbReference>
<proteinExistence type="predicted"/>
<dbReference type="EMBL" id="GG657906">
    <property type="protein sequence ID" value="EEF78623.1"/>
    <property type="molecule type" value="Genomic_DNA"/>
</dbReference>
<evidence type="ECO:0000313" key="3">
    <source>
        <dbReference type="Proteomes" id="UP000004679"/>
    </source>
</evidence>
<organism evidence="2 3">
    <name type="scientific">Methylophaga thiooxydans DMS010</name>
    <dbReference type="NCBI Taxonomy" id="637616"/>
    <lineage>
        <taxon>Bacteria</taxon>
        <taxon>Pseudomonadati</taxon>
        <taxon>Pseudomonadota</taxon>
        <taxon>Gammaproteobacteria</taxon>
        <taxon>Thiotrichales</taxon>
        <taxon>Piscirickettsiaceae</taxon>
        <taxon>Methylophaga</taxon>
    </lineage>
</organism>
<keyword evidence="1" id="KW-1133">Transmembrane helix</keyword>
<gene>
    <name evidence="2" type="ORF">MDMS009_2796</name>
</gene>
<reference evidence="2 3" key="1">
    <citation type="journal article" date="2011" name="J. Bacteriol.">
        <title>Draft genome sequence of the chemolithoheterotrophic, halophilic methylotroph Methylophaga thiooxydans DMS010.</title>
        <authorList>
            <person name="Boden R."/>
            <person name="Ferriera S."/>
            <person name="Johnson J."/>
            <person name="Kelly D.P."/>
            <person name="Murrell J.C."/>
            <person name="Schafer H."/>
        </authorList>
    </citation>
    <scope>NUCLEOTIDE SEQUENCE [LARGE SCALE GENOMIC DNA]</scope>
    <source>
        <strain evidence="2 3">DMS010</strain>
    </source>
</reference>
<dbReference type="InterPro" id="IPR021727">
    <property type="entry name" value="DUF3299"/>
</dbReference>
<dbReference type="Pfam" id="PF11736">
    <property type="entry name" value="DUF3299"/>
    <property type="match status" value="1"/>
</dbReference>
<sequence length="206" mass="23167">MLNDTTYQENNESCMLINIAVLIRHVFFLCILITSGVAQAASYQRINWVDLLPEKDLKALENPPAYINEIEDGSLEDALSDKMLSALEQSTLPDDAYQRALSSTDVVAAYDDKAIRLPGFIVPIEMNDQQQVTQFFLVPYFGACIHLPPPPPNQIIYVTSEQGILVEDIYNAYWLQGTIKTTFTENDVAQSAYSMTVDTIEPYTEE</sequence>
<evidence type="ECO:0008006" key="4">
    <source>
        <dbReference type="Google" id="ProtNLM"/>
    </source>
</evidence>
<keyword evidence="1" id="KW-0472">Membrane</keyword>
<dbReference type="Gene3D" id="2.40.50.870">
    <property type="entry name" value="Protein of unknown function (DUF3299)"/>
    <property type="match status" value="1"/>
</dbReference>